<name>A0ACC2SZS4_9FUNG</name>
<proteinExistence type="predicted"/>
<dbReference type="Proteomes" id="UP001165960">
    <property type="component" value="Unassembled WGS sequence"/>
</dbReference>
<comment type="caution">
    <text evidence="1">The sequence shown here is derived from an EMBL/GenBank/DDBJ whole genome shotgun (WGS) entry which is preliminary data.</text>
</comment>
<reference evidence="1" key="1">
    <citation type="submission" date="2022-04" db="EMBL/GenBank/DDBJ databases">
        <title>Genome of the entomopathogenic fungus Entomophthora muscae.</title>
        <authorList>
            <person name="Elya C."/>
            <person name="Lovett B.R."/>
            <person name="Lee E."/>
            <person name="Macias A.M."/>
            <person name="Hajek A.E."/>
            <person name="De Bivort B.L."/>
            <person name="Kasson M.T."/>
            <person name="De Fine Licht H.H."/>
            <person name="Stajich J.E."/>
        </authorList>
    </citation>
    <scope>NUCLEOTIDE SEQUENCE</scope>
    <source>
        <strain evidence="1">Berkeley</strain>
    </source>
</reference>
<evidence type="ECO:0000313" key="1">
    <source>
        <dbReference type="EMBL" id="KAJ9067899.1"/>
    </source>
</evidence>
<accession>A0ACC2SZS4</accession>
<keyword evidence="2" id="KW-1185">Reference proteome</keyword>
<dbReference type="EMBL" id="QTSX02003833">
    <property type="protein sequence ID" value="KAJ9067899.1"/>
    <property type="molecule type" value="Genomic_DNA"/>
</dbReference>
<evidence type="ECO:0000313" key="2">
    <source>
        <dbReference type="Proteomes" id="UP001165960"/>
    </source>
</evidence>
<gene>
    <name evidence="1" type="ORF">DSO57_1034275</name>
</gene>
<organism evidence="1 2">
    <name type="scientific">Entomophthora muscae</name>
    <dbReference type="NCBI Taxonomy" id="34485"/>
    <lineage>
        <taxon>Eukaryota</taxon>
        <taxon>Fungi</taxon>
        <taxon>Fungi incertae sedis</taxon>
        <taxon>Zoopagomycota</taxon>
        <taxon>Entomophthoromycotina</taxon>
        <taxon>Entomophthoromycetes</taxon>
        <taxon>Entomophthorales</taxon>
        <taxon>Entomophthoraceae</taxon>
        <taxon>Entomophthora</taxon>
    </lineage>
</organism>
<protein>
    <submittedName>
        <fullName evidence="1">Uncharacterized protein</fullName>
    </submittedName>
</protein>
<sequence>MVSFVSLFAAAVAGVAFDINQMLWQVNEMRSLVGERPLRLNEKLSVACQKHSEDQARMKRLTHVGSDGSDFPRRVLLNGYNYRKIAENIAYGQRNVTEVMKTWLKNRETYGLLIDGAYTDFGAGMMDYYWTQNLGRE</sequence>